<feature type="compositionally biased region" description="Basic and acidic residues" evidence="2">
    <location>
        <begin position="302"/>
        <end position="319"/>
    </location>
</feature>
<dbReference type="GO" id="GO:0051721">
    <property type="term" value="F:protein phosphatase 2A binding"/>
    <property type="evidence" value="ECO:0007669"/>
    <property type="project" value="TreeGrafter"/>
</dbReference>
<dbReference type="GO" id="GO:0035303">
    <property type="term" value="P:regulation of dephosphorylation"/>
    <property type="evidence" value="ECO:0007669"/>
    <property type="project" value="TreeGrafter"/>
</dbReference>
<reference evidence="4" key="1">
    <citation type="submission" date="2010-08" db="EMBL/GenBank/DDBJ databases">
        <authorList>
            <consortium name="Caenorhabditis japonica Sequencing Consortium"/>
            <person name="Wilson R.K."/>
        </authorList>
    </citation>
    <scope>NUCLEOTIDE SEQUENCE [LARGE SCALE GENOMIC DNA]</scope>
    <source>
        <strain evidence="4">DF5081</strain>
    </source>
</reference>
<protein>
    <recommendedName>
        <fullName evidence="5">Immunoglobulin-binding protein 1</fullName>
    </recommendedName>
</protein>
<feature type="coiled-coil region" evidence="1">
    <location>
        <begin position="140"/>
        <end position="167"/>
    </location>
</feature>
<dbReference type="PANTHER" id="PTHR10933:SF9">
    <property type="entry name" value="IMMUNOGLOBULIN-BINDING PROTEIN 1"/>
    <property type="match status" value="1"/>
</dbReference>
<keyword evidence="4" id="KW-1185">Reference proteome</keyword>
<name>A0A8R1EFP6_CAEJA</name>
<sequence length="328" mass="36941">MASELTDEEVSILEIFKPAQKFINDLEFGSSQNDVQARLKTTIENLHAVTRMINQMQLFSSNELIDDVPTSSLPFLMVPVFLGICHENVSTAIAQRAEELTKADIYFRNYLERLIGLTLLDELAFSVKRNDCAAKSAEQIRKAKIDRHRKKKELKALEDTIKRELDAVATVDEGALRDLYMTQLLFWAERAVEEIDSNAQEIEILTVMAAEIKTGQPSRSTEKKPEATPPLVTFTLTRDVQQKNVFGKGYPSIPAMTVDEWYQKRFLGGSGEHGHAHGSSQPPQSSGPAVQGSDDESEDEDAARAKAMRWDEYKDDHRRGWGNMHNKG</sequence>
<dbReference type="GO" id="GO:0009966">
    <property type="term" value="P:regulation of signal transduction"/>
    <property type="evidence" value="ECO:0007669"/>
    <property type="project" value="InterPro"/>
</dbReference>
<dbReference type="Proteomes" id="UP000005237">
    <property type="component" value="Unassembled WGS sequence"/>
</dbReference>
<dbReference type="InterPro" id="IPR007304">
    <property type="entry name" value="TAP46-like"/>
</dbReference>
<proteinExistence type="predicted"/>
<evidence type="ECO:0000313" key="3">
    <source>
        <dbReference type="EnsemblMetazoa" id="CJA34452.1"/>
    </source>
</evidence>
<dbReference type="EnsemblMetazoa" id="CJA34452.1">
    <property type="protein sequence ID" value="CJA34452.1"/>
    <property type="gene ID" value="WBGene00210299"/>
</dbReference>
<organism evidence="3 4">
    <name type="scientific">Caenorhabditis japonica</name>
    <dbReference type="NCBI Taxonomy" id="281687"/>
    <lineage>
        <taxon>Eukaryota</taxon>
        <taxon>Metazoa</taxon>
        <taxon>Ecdysozoa</taxon>
        <taxon>Nematoda</taxon>
        <taxon>Chromadorea</taxon>
        <taxon>Rhabditida</taxon>
        <taxon>Rhabditina</taxon>
        <taxon>Rhabditomorpha</taxon>
        <taxon>Rhabditoidea</taxon>
        <taxon>Rhabditidae</taxon>
        <taxon>Peloderinae</taxon>
        <taxon>Caenorhabditis</taxon>
    </lineage>
</organism>
<feature type="region of interest" description="Disordered" evidence="2">
    <location>
        <begin position="268"/>
        <end position="328"/>
    </location>
</feature>
<evidence type="ECO:0008006" key="5">
    <source>
        <dbReference type="Google" id="ProtNLM"/>
    </source>
</evidence>
<reference evidence="3" key="2">
    <citation type="submission" date="2022-06" db="UniProtKB">
        <authorList>
            <consortium name="EnsemblMetazoa"/>
        </authorList>
    </citation>
    <scope>IDENTIFICATION</scope>
    <source>
        <strain evidence="3">DF5081</strain>
    </source>
</reference>
<dbReference type="PANTHER" id="PTHR10933">
    <property type="entry name" value="IMMUNOGLOBULIN-BINDING PROTEIN 1"/>
    <property type="match status" value="1"/>
</dbReference>
<dbReference type="AlphaFoldDB" id="A0A8R1EFP6"/>
<evidence type="ECO:0000256" key="2">
    <source>
        <dbReference type="SAM" id="MobiDB-lite"/>
    </source>
</evidence>
<evidence type="ECO:0000313" key="4">
    <source>
        <dbReference type="Proteomes" id="UP000005237"/>
    </source>
</evidence>
<dbReference type="Gene3D" id="1.25.40.540">
    <property type="entry name" value="TAP42-like family"/>
    <property type="match status" value="1"/>
</dbReference>
<evidence type="ECO:0000256" key="1">
    <source>
        <dbReference type="SAM" id="Coils"/>
    </source>
</evidence>
<keyword evidence="1" id="KW-0175">Coiled coil</keyword>
<accession>A0A8R1EFP6</accession>
<dbReference type="InterPro" id="IPR038511">
    <property type="entry name" value="TAP42/TAP46-like_sf"/>
</dbReference>
<dbReference type="Pfam" id="PF04177">
    <property type="entry name" value="TAP42"/>
    <property type="match status" value="1"/>
</dbReference>
<dbReference type="GO" id="GO:0005829">
    <property type="term" value="C:cytosol"/>
    <property type="evidence" value="ECO:0007669"/>
    <property type="project" value="TreeGrafter"/>
</dbReference>
<feature type="compositionally biased region" description="Low complexity" evidence="2">
    <location>
        <begin position="277"/>
        <end position="292"/>
    </location>
</feature>